<keyword evidence="1 4" id="KW-0349">Heme</keyword>
<organism evidence="7 8">
    <name type="scientific">Pyrobaculum aerophilum</name>
    <dbReference type="NCBI Taxonomy" id="13773"/>
    <lineage>
        <taxon>Archaea</taxon>
        <taxon>Thermoproteota</taxon>
        <taxon>Thermoprotei</taxon>
        <taxon>Thermoproteales</taxon>
        <taxon>Thermoproteaceae</taxon>
        <taxon>Pyrobaculum</taxon>
    </lineage>
</organism>
<evidence type="ECO:0000313" key="8">
    <source>
        <dbReference type="Proteomes" id="UP000651120"/>
    </source>
</evidence>
<evidence type="ECO:0000256" key="3">
    <source>
        <dbReference type="ARBA" id="ARBA00023004"/>
    </source>
</evidence>
<evidence type="ECO:0000256" key="2">
    <source>
        <dbReference type="ARBA" id="ARBA00022723"/>
    </source>
</evidence>
<gene>
    <name evidence="7" type="ORF">HA333_10495</name>
</gene>
<sequence length="205" mass="21773">MGKDVVYAVIAIIGIVVGALAFTYQPGVEVRTKTEVISTTVTESPVTTTRQPVTVTGTTPIGQQPTPSIKISYNEQLAQKGVQLFKELACNACHTVKGAGIEVGGNIGPDLSKTLLGNVGVEKGTAGGPIMLEYFEKNGLTNPAANLDKAAQLVAKFLTEGDKDLAPTMFTQTEAFKKTYGDKWATEYVPALVEMFKMALARSQS</sequence>
<dbReference type="GO" id="GO:0046872">
    <property type="term" value="F:metal ion binding"/>
    <property type="evidence" value="ECO:0007669"/>
    <property type="project" value="UniProtKB-KW"/>
</dbReference>
<dbReference type="InterPro" id="IPR036909">
    <property type="entry name" value="Cyt_c-like_dom_sf"/>
</dbReference>
<keyword evidence="5" id="KW-0812">Transmembrane</keyword>
<feature type="domain" description="Cytochrome c" evidence="6">
    <location>
        <begin position="76"/>
        <end position="200"/>
    </location>
</feature>
<dbReference type="SUPFAM" id="SSF46626">
    <property type="entry name" value="Cytochrome c"/>
    <property type="match status" value="1"/>
</dbReference>
<dbReference type="GeneID" id="1466165"/>
<dbReference type="Pfam" id="PF00034">
    <property type="entry name" value="Cytochrom_C"/>
    <property type="match status" value="1"/>
</dbReference>
<keyword evidence="5" id="KW-0472">Membrane</keyword>
<dbReference type="AlphaFoldDB" id="A0A832T524"/>
<dbReference type="GO" id="GO:0020037">
    <property type="term" value="F:heme binding"/>
    <property type="evidence" value="ECO:0007669"/>
    <property type="project" value="InterPro"/>
</dbReference>
<dbReference type="OMA" id="ELACNAC"/>
<reference evidence="7" key="1">
    <citation type="journal article" date="2020" name="bioRxiv">
        <title>A rank-normalized archaeal taxonomy based on genome phylogeny resolves widespread incomplete and uneven classifications.</title>
        <authorList>
            <person name="Rinke C."/>
            <person name="Chuvochina M."/>
            <person name="Mussig A.J."/>
            <person name="Chaumeil P.-A."/>
            <person name="Waite D.W."/>
            <person name="Whitman W.B."/>
            <person name="Parks D.H."/>
            <person name="Hugenholtz P."/>
        </authorList>
    </citation>
    <scope>NUCLEOTIDE SEQUENCE</scope>
    <source>
        <strain evidence="7">UBA8839</strain>
    </source>
</reference>
<evidence type="ECO:0000256" key="5">
    <source>
        <dbReference type="SAM" id="Phobius"/>
    </source>
</evidence>
<comment type="caution">
    <text evidence="7">The sequence shown here is derived from an EMBL/GenBank/DDBJ whole genome shotgun (WGS) entry which is preliminary data.</text>
</comment>
<evidence type="ECO:0000259" key="6">
    <source>
        <dbReference type="PROSITE" id="PS51007"/>
    </source>
</evidence>
<proteinExistence type="predicted"/>
<dbReference type="PROSITE" id="PS51007">
    <property type="entry name" value="CYTC"/>
    <property type="match status" value="1"/>
</dbReference>
<dbReference type="GO" id="GO:0009055">
    <property type="term" value="F:electron transfer activity"/>
    <property type="evidence" value="ECO:0007669"/>
    <property type="project" value="InterPro"/>
</dbReference>
<keyword evidence="2 4" id="KW-0479">Metal-binding</keyword>
<protein>
    <submittedName>
        <fullName evidence="7">C-type cytochrome</fullName>
    </submittedName>
</protein>
<accession>A0A832T524</accession>
<dbReference type="Proteomes" id="UP000651120">
    <property type="component" value="Unassembled WGS sequence"/>
</dbReference>
<feature type="transmembrane region" description="Helical" evidence="5">
    <location>
        <begin position="6"/>
        <end position="24"/>
    </location>
</feature>
<dbReference type="InterPro" id="IPR009056">
    <property type="entry name" value="Cyt_c-like_dom"/>
</dbReference>
<dbReference type="EMBL" id="DUJP01000033">
    <property type="protein sequence ID" value="HII47839.1"/>
    <property type="molecule type" value="Genomic_DNA"/>
</dbReference>
<keyword evidence="5" id="KW-1133">Transmembrane helix</keyword>
<evidence type="ECO:0000313" key="7">
    <source>
        <dbReference type="EMBL" id="HII47839.1"/>
    </source>
</evidence>
<dbReference type="RefSeq" id="WP_011009498.1">
    <property type="nucleotide sequence ID" value="NZ_DUJP01000033.1"/>
</dbReference>
<evidence type="ECO:0000256" key="4">
    <source>
        <dbReference type="PROSITE-ProRule" id="PRU00433"/>
    </source>
</evidence>
<keyword evidence="3 4" id="KW-0408">Iron</keyword>
<name>A0A832T524_9CREN</name>
<dbReference type="Gene3D" id="1.10.760.10">
    <property type="entry name" value="Cytochrome c-like domain"/>
    <property type="match status" value="1"/>
</dbReference>
<evidence type="ECO:0000256" key="1">
    <source>
        <dbReference type="ARBA" id="ARBA00022617"/>
    </source>
</evidence>